<dbReference type="AlphaFoldDB" id="A0A7C3UNG5"/>
<keyword evidence="1" id="KW-1133">Transmembrane helix</keyword>
<comment type="caution">
    <text evidence="3">The sequence shown here is derived from an EMBL/GenBank/DDBJ whole genome shotgun (WGS) entry which is preliminary data.</text>
</comment>
<organism evidence="3">
    <name type="scientific">candidate division WOR-3 bacterium</name>
    <dbReference type="NCBI Taxonomy" id="2052148"/>
    <lineage>
        <taxon>Bacteria</taxon>
        <taxon>Bacteria division WOR-3</taxon>
    </lineage>
</organism>
<keyword evidence="1" id="KW-0472">Membrane</keyword>
<dbReference type="GO" id="GO:0016020">
    <property type="term" value="C:membrane"/>
    <property type="evidence" value="ECO:0007669"/>
    <property type="project" value="InterPro"/>
</dbReference>
<feature type="transmembrane region" description="Helical" evidence="1">
    <location>
        <begin position="116"/>
        <end position="133"/>
    </location>
</feature>
<gene>
    <name evidence="3" type="ORF">ENX07_00265</name>
</gene>
<name>A0A7C3UNG5_UNCW3</name>
<reference evidence="3" key="1">
    <citation type="journal article" date="2020" name="mSystems">
        <title>Genome- and Community-Level Interaction Insights into Carbon Utilization and Element Cycling Functions of Hydrothermarchaeota in Hydrothermal Sediment.</title>
        <authorList>
            <person name="Zhou Z."/>
            <person name="Liu Y."/>
            <person name="Xu W."/>
            <person name="Pan J."/>
            <person name="Luo Z.H."/>
            <person name="Li M."/>
        </authorList>
    </citation>
    <scope>NUCLEOTIDE SEQUENCE [LARGE SCALE GENOMIC DNA]</scope>
    <source>
        <strain evidence="3">SpSt-906</strain>
    </source>
</reference>
<keyword evidence="1" id="KW-0812">Transmembrane</keyword>
<accession>A0A7C3UNG5</accession>
<dbReference type="InterPro" id="IPR037185">
    <property type="entry name" value="EmrE-like"/>
</dbReference>
<evidence type="ECO:0000313" key="3">
    <source>
        <dbReference type="EMBL" id="HGE98505.1"/>
    </source>
</evidence>
<dbReference type="InterPro" id="IPR000620">
    <property type="entry name" value="EamA_dom"/>
</dbReference>
<dbReference type="SUPFAM" id="SSF103481">
    <property type="entry name" value="Multidrug resistance efflux transporter EmrE"/>
    <property type="match status" value="1"/>
</dbReference>
<evidence type="ECO:0000256" key="1">
    <source>
        <dbReference type="SAM" id="Phobius"/>
    </source>
</evidence>
<feature type="transmembrane region" description="Helical" evidence="1">
    <location>
        <begin position="88"/>
        <end position="109"/>
    </location>
</feature>
<evidence type="ECO:0000259" key="2">
    <source>
        <dbReference type="Pfam" id="PF00892"/>
    </source>
</evidence>
<dbReference type="Pfam" id="PF00892">
    <property type="entry name" value="EamA"/>
    <property type="match status" value="1"/>
</dbReference>
<proteinExistence type="predicted"/>
<feature type="transmembrane region" description="Helical" evidence="1">
    <location>
        <begin position="28"/>
        <end position="49"/>
    </location>
</feature>
<feature type="domain" description="EamA" evidence="2">
    <location>
        <begin position="5"/>
        <end position="132"/>
    </location>
</feature>
<protein>
    <recommendedName>
        <fullName evidence="2">EamA domain-containing protein</fullName>
    </recommendedName>
</protein>
<sequence>MDYRLSAFLAFLLWGIWAYFTKLLTRSLNPALLSFVTYLALLIPLFFFTLFTHSFNYQPNLLYAIPVGIISGVGTALFYYSLTKGPANVVLPFTSLYILIPVILSTIFLKEPLGKNHLLGIIFSLLAIFFLSLK</sequence>
<dbReference type="EMBL" id="DTMQ01000003">
    <property type="protein sequence ID" value="HGE98505.1"/>
    <property type="molecule type" value="Genomic_DNA"/>
</dbReference>
<feature type="transmembrane region" description="Helical" evidence="1">
    <location>
        <begin position="61"/>
        <end position="82"/>
    </location>
</feature>
<dbReference type="Gene3D" id="1.10.3730.20">
    <property type="match status" value="1"/>
</dbReference>